<protein>
    <submittedName>
        <fullName evidence="1">Uncharacterized protein</fullName>
    </submittedName>
</protein>
<dbReference type="EMBL" id="OIVN01002491">
    <property type="protein sequence ID" value="SPD04075.1"/>
    <property type="molecule type" value="Genomic_DNA"/>
</dbReference>
<accession>A0A2N9GWV0</accession>
<reference evidence="1" key="1">
    <citation type="submission" date="2018-02" db="EMBL/GenBank/DDBJ databases">
        <authorList>
            <person name="Cohen D.B."/>
            <person name="Kent A.D."/>
        </authorList>
    </citation>
    <scope>NUCLEOTIDE SEQUENCE</scope>
</reference>
<organism evidence="1">
    <name type="scientific">Fagus sylvatica</name>
    <name type="common">Beechnut</name>
    <dbReference type="NCBI Taxonomy" id="28930"/>
    <lineage>
        <taxon>Eukaryota</taxon>
        <taxon>Viridiplantae</taxon>
        <taxon>Streptophyta</taxon>
        <taxon>Embryophyta</taxon>
        <taxon>Tracheophyta</taxon>
        <taxon>Spermatophyta</taxon>
        <taxon>Magnoliopsida</taxon>
        <taxon>eudicotyledons</taxon>
        <taxon>Gunneridae</taxon>
        <taxon>Pentapetalae</taxon>
        <taxon>rosids</taxon>
        <taxon>fabids</taxon>
        <taxon>Fagales</taxon>
        <taxon>Fagaceae</taxon>
        <taxon>Fagus</taxon>
    </lineage>
</organism>
<dbReference type="AlphaFoldDB" id="A0A2N9GWV0"/>
<gene>
    <name evidence="1" type="ORF">FSB_LOCUS31957</name>
</gene>
<proteinExistence type="predicted"/>
<sequence>MTELRQFQYWHIPAAVIIKIAASNPWCCGLKTEEEHIWELLAVAMQPTGVFHDNQSGVFCDNPFVPSSVFRDNPSGVFRDNPSGVFRNNPSGVFCDYPSILSSVFHEIHLLSSMTIFYELF</sequence>
<evidence type="ECO:0000313" key="1">
    <source>
        <dbReference type="EMBL" id="SPD04075.1"/>
    </source>
</evidence>
<name>A0A2N9GWV0_FAGSY</name>